<organism evidence="4 5">
    <name type="scientific">Pseudocercospora musae</name>
    <dbReference type="NCBI Taxonomy" id="113226"/>
    <lineage>
        <taxon>Eukaryota</taxon>
        <taxon>Fungi</taxon>
        <taxon>Dikarya</taxon>
        <taxon>Ascomycota</taxon>
        <taxon>Pezizomycotina</taxon>
        <taxon>Dothideomycetes</taxon>
        <taxon>Dothideomycetidae</taxon>
        <taxon>Mycosphaerellales</taxon>
        <taxon>Mycosphaerellaceae</taxon>
        <taxon>Pseudocercospora</taxon>
    </lineage>
</organism>
<evidence type="ECO:0000256" key="2">
    <source>
        <dbReference type="ARBA" id="ARBA00022857"/>
    </source>
</evidence>
<dbReference type="InterPro" id="IPR020904">
    <property type="entry name" value="Sc_DH/Rdtase_CS"/>
</dbReference>
<accession>A0A139HZU4</accession>
<dbReference type="Gene3D" id="3.40.50.720">
    <property type="entry name" value="NAD(P)-binding Rossmann-like Domain"/>
    <property type="match status" value="1"/>
</dbReference>
<evidence type="ECO:0000256" key="3">
    <source>
        <dbReference type="ARBA" id="ARBA00023002"/>
    </source>
</evidence>
<dbReference type="PANTHER" id="PTHR44229">
    <property type="entry name" value="15-HYDROXYPROSTAGLANDIN DEHYDROGENASE [NAD(+)]"/>
    <property type="match status" value="1"/>
</dbReference>
<dbReference type="InterPro" id="IPR036291">
    <property type="entry name" value="NAD(P)-bd_dom_sf"/>
</dbReference>
<gene>
    <name evidence="4" type="ORF">AC579_4519</name>
</gene>
<dbReference type="Pfam" id="PF00106">
    <property type="entry name" value="adh_short"/>
    <property type="match status" value="1"/>
</dbReference>
<dbReference type="SUPFAM" id="SSF51735">
    <property type="entry name" value="NAD(P)-binding Rossmann-fold domains"/>
    <property type="match status" value="1"/>
</dbReference>
<dbReference type="OrthoDB" id="74360at2759"/>
<dbReference type="EMBL" id="LFZO01000515">
    <property type="protein sequence ID" value="KXT07903.1"/>
    <property type="molecule type" value="Genomic_DNA"/>
</dbReference>
<dbReference type="PANTHER" id="PTHR44229:SF4">
    <property type="entry name" value="15-HYDROXYPROSTAGLANDIN DEHYDROGENASE [NAD(+)]"/>
    <property type="match status" value="1"/>
</dbReference>
<dbReference type="Proteomes" id="UP000073492">
    <property type="component" value="Unassembled WGS sequence"/>
</dbReference>
<reference evidence="4 5" key="1">
    <citation type="submission" date="2015-07" db="EMBL/GenBank/DDBJ databases">
        <title>Comparative genomics of the Sigatoka disease complex on banana suggests a link between parallel evolutionary changes in Pseudocercospora fijiensis and Pseudocercospora eumusae and increased virulence on the banana host.</title>
        <authorList>
            <person name="Chang T.-C."/>
            <person name="Salvucci A."/>
            <person name="Crous P.W."/>
            <person name="Stergiopoulos I."/>
        </authorList>
    </citation>
    <scope>NUCLEOTIDE SEQUENCE [LARGE SCALE GENOMIC DNA]</scope>
    <source>
        <strain evidence="4 5">CBS 116634</strain>
    </source>
</reference>
<comment type="caution">
    <text evidence="4">The sequence shown here is derived from an EMBL/GenBank/DDBJ whole genome shotgun (WGS) entry which is preliminary data.</text>
</comment>
<evidence type="ECO:0008006" key="6">
    <source>
        <dbReference type="Google" id="ProtNLM"/>
    </source>
</evidence>
<evidence type="ECO:0000256" key="1">
    <source>
        <dbReference type="ARBA" id="ARBA00006484"/>
    </source>
</evidence>
<dbReference type="PROSITE" id="PS00061">
    <property type="entry name" value="ADH_SHORT"/>
    <property type="match status" value="1"/>
</dbReference>
<dbReference type="AlphaFoldDB" id="A0A139HZU4"/>
<evidence type="ECO:0000313" key="4">
    <source>
        <dbReference type="EMBL" id="KXT07903.1"/>
    </source>
</evidence>
<dbReference type="InterPro" id="IPR002347">
    <property type="entry name" value="SDR_fam"/>
</dbReference>
<dbReference type="PRINTS" id="PR00081">
    <property type="entry name" value="GDHRDH"/>
</dbReference>
<keyword evidence="3" id="KW-0560">Oxidoreductase</keyword>
<proteinExistence type="inferred from homology"/>
<protein>
    <recommendedName>
        <fullName evidence="6">NAD(P)-binding protein</fullName>
    </recommendedName>
</protein>
<evidence type="ECO:0000313" key="5">
    <source>
        <dbReference type="Proteomes" id="UP000073492"/>
    </source>
</evidence>
<comment type="similarity">
    <text evidence="1">Belongs to the short-chain dehydrogenases/reductases (SDR) family.</text>
</comment>
<sequence>MAHASAGRSSPSLKLLLSFSTPLHSTTVTTFDVTKAIEHTSNMFSTVAGNHLLYKGAALYATTTAFAAFWLTVRQPIQAGKEGPYNVHRPTYPMASSSQGSLIKTALITGGASGMGLEVAKALANRGAWHVHLLDLNAERGKQAVTTIGIHQATFHEINVLDYDALANTFHQVYHSSNRLDFVFANAGIVERFNFYESHPIGKPPPPPDQSVIDLNLKSVINTVWLSQHYFRQSTQSHDKNLIITASVGAIYRCQVSPSYCASKHAVLGLMRSIAPHFYRYDGIRVNAICPASVKTNLLDSTAWNTFPHDVFVPIEKVVEACLLLIDGKDSENRLLEPELAHESTNGATGGVTDGHRLFGHAVELSGLKMYDRRQPGYADAHLARCMKATERDTYLE</sequence>
<dbReference type="GO" id="GO:0016616">
    <property type="term" value="F:oxidoreductase activity, acting on the CH-OH group of donors, NAD or NADP as acceptor"/>
    <property type="evidence" value="ECO:0007669"/>
    <property type="project" value="TreeGrafter"/>
</dbReference>
<name>A0A139HZU4_9PEZI</name>
<keyword evidence="5" id="KW-1185">Reference proteome</keyword>
<keyword evidence="2" id="KW-0521">NADP</keyword>
<dbReference type="GO" id="GO:0005737">
    <property type="term" value="C:cytoplasm"/>
    <property type="evidence" value="ECO:0007669"/>
    <property type="project" value="TreeGrafter"/>
</dbReference>